<dbReference type="Gene3D" id="2.60.40.2520">
    <property type="entry name" value="CFA/I fimbrial subunit E, adhesin domain"/>
    <property type="match status" value="1"/>
</dbReference>
<dbReference type="Pfam" id="PF07434">
    <property type="entry name" value="CblD"/>
    <property type="match status" value="1"/>
</dbReference>
<accession>A0ABT8QFT4</accession>
<evidence type="ECO:0000313" key="1">
    <source>
        <dbReference type="EMBL" id="MDN8670735.1"/>
    </source>
</evidence>
<gene>
    <name evidence="1" type="ORF">Q0S36_15425</name>
</gene>
<dbReference type="Gene3D" id="2.60.40.2040">
    <property type="entry name" value="CFA/I fimbrial subunit E, pilin domain"/>
    <property type="match status" value="1"/>
</dbReference>
<dbReference type="InterPro" id="IPR010888">
    <property type="entry name" value="CblD"/>
</dbReference>
<name>A0ABT8QFT4_9GAMM</name>
<dbReference type="InterPro" id="IPR043037">
    <property type="entry name" value="CfaE_adhesin"/>
</dbReference>
<dbReference type="EMBL" id="JAUKNN010000041">
    <property type="protein sequence ID" value="MDN8670735.1"/>
    <property type="molecule type" value="Genomic_DNA"/>
</dbReference>
<proteinExistence type="predicted"/>
<dbReference type="RefSeq" id="WP_238379115.1">
    <property type="nucleotide sequence ID" value="NZ_CBCSJV010000045.1"/>
</dbReference>
<organism evidence="1 2">
    <name type="scientific">Stenotrophomonas indicatrix</name>
    <dbReference type="NCBI Taxonomy" id="2045451"/>
    <lineage>
        <taxon>Bacteria</taxon>
        <taxon>Pseudomonadati</taxon>
        <taxon>Pseudomonadota</taxon>
        <taxon>Gammaproteobacteria</taxon>
        <taxon>Lysobacterales</taxon>
        <taxon>Lysobacteraceae</taxon>
        <taxon>Stenotrophomonas</taxon>
    </lineage>
</organism>
<evidence type="ECO:0000313" key="2">
    <source>
        <dbReference type="Proteomes" id="UP001174315"/>
    </source>
</evidence>
<reference evidence="1" key="1">
    <citation type="submission" date="2023-07" db="EMBL/GenBank/DDBJ databases">
        <title>Stenotrophomonas isolates from soil.</title>
        <authorList>
            <person name="Sharma V."/>
            <person name="Zur-Pinska J."/>
            <person name="Hay A.G."/>
        </authorList>
    </citation>
    <scope>NUCLEOTIDE SEQUENCE</scope>
    <source>
        <strain evidence="1">C2</strain>
    </source>
</reference>
<comment type="caution">
    <text evidence="1">The sequence shown here is derived from an EMBL/GenBank/DDBJ whole genome shotgun (WGS) entry which is preliminary data.</text>
</comment>
<sequence length="376" mass="41410">MSRRLWWVMAVLCGLVLLVPRAKAQRPPETHPSSEHRDIVMSWDRSAMPGDIELWARRTVLGYELLGTLDYGRLYLTCKSSSDSAQGKCPVNDTLENATNIKSVIPLRFTERRSGMTEDLDVVAELRRGEATTACSLDYWDSLIRLIWSSSFTPCFGKPVGTAVSMELQGKQLERLVAGNWTAQLALSLHTPSHLNIATYTFDFALAVTDKNAVSIYFPLFDQVTPHVGLNLQYDPIAQTIGGRTQLDMCLYDGLGSQSAYLGVTVRDSGAQPPGPSGYSVWHVDGGSDASQRVDYTVTLDHNGSSLPMRNGVEQLLHGIDTARLRLVLLPGMTQPVFCVPTPLTLETPRVPVSTKRPGYYSGDLKVELRVPTVTP</sequence>
<protein>
    <submittedName>
        <fullName evidence="1">CfaE/CblD family pilus tip adhesin</fullName>
    </submittedName>
</protein>
<dbReference type="Proteomes" id="UP001174315">
    <property type="component" value="Unassembled WGS sequence"/>
</dbReference>
<keyword evidence="2" id="KW-1185">Reference proteome</keyword>